<sequence>MLSSLDPLKASCPVAVLDTDELSLSPYKPQSVAASKKPEYTSLVDEVVNYAKGKGGNDNHEVNAVLNSLALSS</sequence>
<dbReference type="STRING" id="100787.A0A0G4L1Y2"/>
<keyword evidence="2" id="KW-1185">Reference proteome</keyword>
<accession>A0A0G4L1Y2</accession>
<reference evidence="1 2" key="1">
    <citation type="submission" date="2015-05" db="EMBL/GenBank/DDBJ databases">
        <authorList>
            <person name="Wang D.B."/>
            <person name="Wang M."/>
        </authorList>
    </citation>
    <scope>NUCLEOTIDE SEQUENCE [LARGE SCALE GENOMIC DNA]</scope>
    <source>
        <strain evidence="1">VL1</strain>
    </source>
</reference>
<protein>
    <submittedName>
        <fullName evidence="1">Uncharacterized protein</fullName>
    </submittedName>
</protein>
<organism evidence="1 2">
    <name type="scientific">Verticillium longisporum</name>
    <name type="common">Verticillium dahliae var. longisporum</name>
    <dbReference type="NCBI Taxonomy" id="100787"/>
    <lineage>
        <taxon>Eukaryota</taxon>
        <taxon>Fungi</taxon>
        <taxon>Dikarya</taxon>
        <taxon>Ascomycota</taxon>
        <taxon>Pezizomycotina</taxon>
        <taxon>Sordariomycetes</taxon>
        <taxon>Hypocreomycetidae</taxon>
        <taxon>Glomerellales</taxon>
        <taxon>Plectosphaerellaceae</taxon>
        <taxon>Verticillium</taxon>
    </lineage>
</organism>
<dbReference type="AlphaFoldDB" id="A0A0G4L1Y2"/>
<evidence type="ECO:0000313" key="2">
    <source>
        <dbReference type="Proteomes" id="UP000044602"/>
    </source>
</evidence>
<name>A0A0G4L1Y2_VERLO</name>
<proteinExistence type="predicted"/>
<dbReference type="EMBL" id="CVQH01007113">
    <property type="protein sequence ID" value="CRK15989.1"/>
    <property type="molecule type" value="Genomic_DNA"/>
</dbReference>
<gene>
    <name evidence="1" type="ORF">BN1708_011620</name>
</gene>
<dbReference type="Proteomes" id="UP000044602">
    <property type="component" value="Unassembled WGS sequence"/>
</dbReference>
<evidence type="ECO:0000313" key="1">
    <source>
        <dbReference type="EMBL" id="CRK15989.1"/>
    </source>
</evidence>